<reference evidence="4" key="1">
    <citation type="submission" date="2016-10" db="EMBL/GenBank/DDBJ databases">
        <authorList>
            <person name="Varghese N."/>
            <person name="Submissions S."/>
        </authorList>
    </citation>
    <scope>NUCLEOTIDE SEQUENCE [LARGE SCALE GENOMIC DNA]</scope>
    <source>
        <strain evidence="4">BL36</strain>
    </source>
</reference>
<dbReference type="InterPro" id="IPR001584">
    <property type="entry name" value="Integrase_cat-core"/>
</dbReference>
<dbReference type="InterPro" id="IPR015378">
    <property type="entry name" value="Transposase-like_Mu_C"/>
</dbReference>
<organism evidence="3 4">
    <name type="scientific">Methylobacterium pseudosasicola</name>
    <dbReference type="NCBI Taxonomy" id="582667"/>
    <lineage>
        <taxon>Bacteria</taxon>
        <taxon>Pseudomonadati</taxon>
        <taxon>Pseudomonadota</taxon>
        <taxon>Alphaproteobacteria</taxon>
        <taxon>Hyphomicrobiales</taxon>
        <taxon>Methylobacteriaceae</taxon>
        <taxon>Methylobacterium</taxon>
    </lineage>
</organism>
<keyword evidence="4" id="KW-1185">Reference proteome</keyword>
<dbReference type="EMBL" id="FOTK01000023">
    <property type="protein sequence ID" value="SFM23484.1"/>
    <property type="molecule type" value="Genomic_DNA"/>
</dbReference>
<dbReference type="GO" id="GO:0015074">
    <property type="term" value="P:DNA integration"/>
    <property type="evidence" value="ECO:0007669"/>
    <property type="project" value="InterPro"/>
</dbReference>
<dbReference type="Pfam" id="PF09299">
    <property type="entry name" value="Mu-transpos_C"/>
    <property type="match status" value="1"/>
</dbReference>
<evidence type="ECO:0000256" key="1">
    <source>
        <dbReference type="SAM" id="MobiDB-lite"/>
    </source>
</evidence>
<dbReference type="SUPFAM" id="SSF53098">
    <property type="entry name" value="Ribonuclease H-like"/>
    <property type="match status" value="1"/>
</dbReference>
<protein>
    <submittedName>
        <fullName evidence="3">Putative transposase</fullName>
    </submittedName>
</protein>
<dbReference type="RefSeq" id="WP_092043602.1">
    <property type="nucleotide sequence ID" value="NZ_FOTK01000023.1"/>
</dbReference>
<feature type="domain" description="Integrase catalytic" evidence="2">
    <location>
        <begin position="319"/>
        <end position="533"/>
    </location>
</feature>
<feature type="compositionally biased region" description="Acidic residues" evidence="1">
    <location>
        <begin position="724"/>
        <end position="733"/>
    </location>
</feature>
<gene>
    <name evidence="3" type="ORF">SAMN05192568_102380</name>
</gene>
<feature type="region of interest" description="Disordered" evidence="1">
    <location>
        <begin position="696"/>
        <end position="733"/>
    </location>
</feature>
<evidence type="ECO:0000313" key="4">
    <source>
        <dbReference type="Proteomes" id="UP000199048"/>
    </source>
</evidence>
<dbReference type="Gene3D" id="3.30.420.10">
    <property type="entry name" value="Ribonuclease H-like superfamily/Ribonuclease H"/>
    <property type="match status" value="1"/>
</dbReference>
<dbReference type="STRING" id="582667.SAMN05192568_102380"/>
<dbReference type="InterPro" id="IPR012337">
    <property type="entry name" value="RNaseH-like_sf"/>
</dbReference>
<dbReference type="InterPro" id="IPR036397">
    <property type="entry name" value="RNaseH_sf"/>
</dbReference>
<dbReference type="OrthoDB" id="5287589at2"/>
<feature type="region of interest" description="Disordered" evidence="1">
    <location>
        <begin position="153"/>
        <end position="181"/>
    </location>
</feature>
<sequence length="733" mass="81294">MSAVRPVPHPAPHVPRLVFTPHDRIVIGAVEYTPDFSDENGHVLRRVAAPLVTEEFSHDRIWLLSNDRDWRHDRNWFAPESGRRRLAVGATQLSDLRAREAPDVVWKWLVTTRFIEMYEAGACTKSDDDIEHALALICDDLRKLDVSIKPVAPARRARKASRAPTSTRPARQAKQGSRKAYAGSKTLVVHRQPPTPRTLHRWISILEERGFSPVSLRDGRYRSGCRVRQITGEALRLLIHHGNRYPTDERPKIRDLHRDLKAAIDDHNVGLPMGDRLTCPSRTALGLYVAGFGRFKIYAGRYGPDKAKRKFAIITSGLVTTRPYERIEMDSWEVDLVTLLTAVGLWDRLDGKTQREVRRLHFTAAIDTTTKIIVGAVLSRTPSVAAAMKVLRMALSDKRAYATAAGAELPWDQCATPEGIAMDGGPQFNNAVVINAVAWLDQSPLFPSGGVPGLRGTMESFFRTVGMQIIARFPGRTFENVVAKGDYDAEGRACLFDDEQARILTRWIVDAYHGSPHDGLAGETPIACWNRLTQMRGITKAPDRHKLRAIFGIPLVRTLGSGGIRVMNLRYWCEPLVEHFLHHGEVEMDVKLDPDDLGELAVCIDGTWHAAACTSEQFEDVTLEAWIRASRDLARTHVSGAAVTQAAVNAALVAANTLSREASARFGIASVPPTEDDIARAERELMLGWTMPAAADVGERSSADPLDGGYPVSGREDRQPGDDGPTEDFDIEE</sequence>
<dbReference type="PROSITE" id="PS50994">
    <property type="entry name" value="INTEGRASE"/>
    <property type="match status" value="1"/>
</dbReference>
<proteinExistence type="predicted"/>
<name>A0A1I4P6K0_9HYPH</name>
<dbReference type="Proteomes" id="UP000199048">
    <property type="component" value="Unassembled WGS sequence"/>
</dbReference>
<evidence type="ECO:0000259" key="2">
    <source>
        <dbReference type="PROSITE" id="PS50994"/>
    </source>
</evidence>
<evidence type="ECO:0000313" key="3">
    <source>
        <dbReference type="EMBL" id="SFM23484.1"/>
    </source>
</evidence>
<dbReference type="AlphaFoldDB" id="A0A1I4P6K0"/>
<dbReference type="GO" id="GO:0003676">
    <property type="term" value="F:nucleic acid binding"/>
    <property type="evidence" value="ECO:0007669"/>
    <property type="project" value="InterPro"/>
</dbReference>
<accession>A0A1I4P6K0</accession>